<proteinExistence type="predicted"/>
<sequence length="139" mass="16126">MEIAVDIHNYGRRREYEKGRKDKSEKMSKGRRGWHSKCIATPSPAGTCMYLYIHRTTARYIIDTFIDGRHVQPLWTKICWPGQHLASNTSLSIKYGPTSKQHKTPPKLRSSMRADARDMRRASNQKLVPPAHFWFNDPA</sequence>
<dbReference type="GeneID" id="9229112"/>
<organism evidence="1 2">
    <name type="scientific">Arthroderma otae (strain ATCC MYA-4605 / CBS 113480)</name>
    <name type="common">Microsporum canis</name>
    <dbReference type="NCBI Taxonomy" id="554155"/>
    <lineage>
        <taxon>Eukaryota</taxon>
        <taxon>Fungi</taxon>
        <taxon>Dikarya</taxon>
        <taxon>Ascomycota</taxon>
        <taxon>Pezizomycotina</taxon>
        <taxon>Eurotiomycetes</taxon>
        <taxon>Eurotiomycetidae</taxon>
        <taxon>Onygenales</taxon>
        <taxon>Arthrodermataceae</taxon>
        <taxon>Microsporum</taxon>
    </lineage>
</organism>
<evidence type="ECO:0000313" key="2">
    <source>
        <dbReference type="Proteomes" id="UP000002035"/>
    </source>
</evidence>
<dbReference type="RefSeq" id="XP_002849060.1">
    <property type="nucleotide sequence ID" value="XM_002849014.1"/>
</dbReference>
<reference evidence="2" key="1">
    <citation type="journal article" date="2012" name="MBio">
        <title>Comparative genome analysis of Trichophyton rubrum and related dermatophytes reveals candidate genes involved in infection.</title>
        <authorList>
            <person name="Martinez D.A."/>
            <person name="Oliver B.G."/>
            <person name="Graeser Y."/>
            <person name="Goldberg J.M."/>
            <person name="Li W."/>
            <person name="Martinez-Rossi N.M."/>
            <person name="Monod M."/>
            <person name="Shelest E."/>
            <person name="Barton R.C."/>
            <person name="Birch E."/>
            <person name="Brakhage A.A."/>
            <person name="Chen Z."/>
            <person name="Gurr S.J."/>
            <person name="Heiman D."/>
            <person name="Heitman J."/>
            <person name="Kosti I."/>
            <person name="Rossi A."/>
            <person name="Saif S."/>
            <person name="Samalova M."/>
            <person name="Saunders C.W."/>
            <person name="Shea T."/>
            <person name="Summerbell R.C."/>
            <person name="Xu J."/>
            <person name="Young S."/>
            <person name="Zeng Q."/>
            <person name="Birren B.W."/>
            <person name="Cuomo C.A."/>
            <person name="White T.C."/>
        </authorList>
    </citation>
    <scope>NUCLEOTIDE SEQUENCE [LARGE SCALE GENOMIC DNA]</scope>
    <source>
        <strain evidence="2">ATCC MYA-4605 / CBS 113480</strain>
    </source>
</reference>
<protein>
    <submittedName>
        <fullName evidence="1">Uncharacterized protein</fullName>
    </submittedName>
</protein>
<dbReference type="VEuPathDB" id="FungiDB:MCYG_01994"/>
<name>C5FIT4_ARTOC</name>
<keyword evidence="2" id="KW-1185">Reference proteome</keyword>
<dbReference type="AlphaFoldDB" id="C5FIT4"/>
<accession>C5FIT4</accession>
<evidence type="ECO:0000313" key="1">
    <source>
        <dbReference type="EMBL" id="EEQ29175.1"/>
    </source>
</evidence>
<dbReference type="EMBL" id="DS995702">
    <property type="protein sequence ID" value="EEQ29175.1"/>
    <property type="molecule type" value="Genomic_DNA"/>
</dbReference>
<gene>
    <name evidence="1" type="ORF">MCYG_01994</name>
</gene>
<dbReference type="Proteomes" id="UP000002035">
    <property type="component" value="Unassembled WGS sequence"/>
</dbReference>
<dbReference type="HOGENOM" id="CLU_1844629_0_0_1"/>